<comment type="caution">
    <text evidence="1">The sequence shown here is derived from an EMBL/GenBank/DDBJ whole genome shotgun (WGS) entry which is preliminary data.</text>
</comment>
<reference evidence="1 2" key="1">
    <citation type="journal article" date="2019" name="Sci. Rep.">
        <title>Orb-weaving spider Araneus ventricosus genome elucidates the spidroin gene catalogue.</title>
        <authorList>
            <person name="Kono N."/>
            <person name="Nakamura H."/>
            <person name="Ohtoshi R."/>
            <person name="Moran D.A.P."/>
            <person name="Shinohara A."/>
            <person name="Yoshida Y."/>
            <person name="Fujiwara M."/>
            <person name="Mori M."/>
            <person name="Tomita M."/>
            <person name="Arakawa K."/>
        </authorList>
    </citation>
    <scope>NUCLEOTIDE SEQUENCE [LARGE SCALE GENOMIC DNA]</scope>
</reference>
<dbReference type="AlphaFoldDB" id="A0A4Y2BU20"/>
<name>A0A4Y2BU20_ARAVE</name>
<evidence type="ECO:0000313" key="1">
    <source>
        <dbReference type="EMBL" id="GBL94955.1"/>
    </source>
</evidence>
<dbReference type="Proteomes" id="UP000499080">
    <property type="component" value="Unassembled WGS sequence"/>
</dbReference>
<sequence length="102" mass="11629">MRLRGVKWEDKDWSMTLGDVACGVTPNGILSLFKQDFIQCSDIALPNPGRCEINLEINCCGTLEFSMILKQLIHIQIEKCQKPSYAMTVILYLRFKITDTQS</sequence>
<gene>
    <name evidence="1" type="ORF">AVEN_187469_1</name>
</gene>
<proteinExistence type="predicted"/>
<dbReference type="EMBL" id="BGPR01000107">
    <property type="protein sequence ID" value="GBL94955.1"/>
    <property type="molecule type" value="Genomic_DNA"/>
</dbReference>
<accession>A0A4Y2BU20</accession>
<keyword evidence="2" id="KW-1185">Reference proteome</keyword>
<evidence type="ECO:0000313" key="2">
    <source>
        <dbReference type="Proteomes" id="UP000499080"/>
    </source>
</evidence>
<protein>
    <submittedName>
        <fullName evidence="1">Uncharacterized protein</fullName>
    </submittedName>
</protein>
<organism evidence="1 2">
    <name type="scientific">Araneus ventricosus</name>
    <name type="common">Orbweaver spider</name>
    <name type="synonym">Epeira ventricosa</name>
    <dbReference type="NCBI Taxonomy" id="182803"/>
    <lineage>
        <taxon>Eukaryota</taxon>
        <taxon>Metazoa</taxon>
        <taxon>Ecdysozoa</taxon>
        <taxon>Arthropoda</taxon>
        <taxon>Chelicerata</taxon>
        <taxon>Arachnida</taxon>
        <taxon>Araneae</taxon>
        <taxon>Araneomorphae</taxon>
        <taxon>Entelegynae</taxon>
        <taxon>Araneoidea</taxon>
        <taxon>Araneidae</taxon>
        <taxon>Araneus</taxon>
    </lineage>
</organism>